<dbReference type="RefSeq" id="XP_028867265.1">
    <property type="nucleotide sequence ID" value="XM_029011432.1"/>
</dbReference>
<evidence type="ECO:0000256" key="4">
    <source>
        <dbReference type="ARBA" id="ARBA00023329"/>
    </source>
</evidence>
<dbReference type="Gene3D" id="1.25.40.90">
    <property type="match status" value="1"/>
</dbReference>
<dbReference type="OrthoDB" id="118154at2759"/>
<dbReference type="PANTHER" id="PTHR21514:SF0">
    <property type="entry name" value="AP-4 COMPLEX ACCESSORY SUBUNIT TEPSIN"/>
    <property type="match status" value="1"/>
</dbReference>
<dbReference type="InterPro" id="IPR035802">
    <property type="entry name" value="ENTH/VHS_tepsin"/>
</dbReference>
<dbReference type="GO" id="GO:0031410">
    <property type="term" value="C:cytoplasmic vesicle"/>
    <property type="evidence" value="ECO:0007669"/>
    <property type="project" value="UniProtKB-SubCell"/>
</dbReference>
<dbReference type="InterPro" id="IPR008942">
    <property type="entry name" value="ENTH_VHS"/>
</dbReference>
<dbReference type="VEuPathDB" id="PiroplasmaDB:BOVATA_025150"/>
<keyword evidence="3" id="KW-0333">Golgi apparatus</keyword>
<organism evidence="6 7">
    <name type="scientific">Babesia ovata</name>
    <dbReference type="NCBI Taxonomy" id="189622"/>
    <lineage>
        <taxon>Eukaryota</taxon>
        <taxon>Sar</taxon>
        <taxon>Alveolata</taxon>
        <taxon>Apicomplexa</taxon>
        <taxon>Aconoidasida</taxon>
        <taxon>Piroplasmida</taxon>
        <taxon>Babesiidae</taxon>
        <taxon>Babesia</taxon>
    </lineage>
</organism>
<accession>A0A2H6KDF0</accession>
<protein>
    <recommendedName>
        <fullName evidence="8">ENTH domain-containing protein</fullName>
    </recommendedName>
</protein>
<dbReference type="InterPro" id="IPR039273">
    <property type="entry name" value="TEPSIN"/>
</dbReference>
<evidence type="ECO:0000256" key="5">
    <source>
        <dbReference type="SAM" id="MobiDB-lite"/>
    </source>
</evidence>
<dbReference type="EMBL" id="BDSA01000002">
    <property type="protein sequence ID" value="GBE61022.1"/>
    <property type="molecule type" value="Genomic_DNA"/>
</dbReference>
<dbReference type="PANTHER" id="PTHR21514">
    <property type="entry name" value="AP-4 COMPLEX ACCESSORY SUBUNIT TEPSIN"/>
    <property type="match status" value="1"/>
</dbReference>
<evidence type="ECO:0000313" key="7">
    <source>
        <dbReference type="Proteomes" id="UP000236319"/>
    </source>
</evidence>
<gene>
    <name evidence="6" type="ORF">BOVATA_025150</name>
</gene>
<feature type="region of interest" description="Disordered" evidence="5">
    <location>
        <begin position="506"/>
        <end position="528"/>
    </location>
</feature>
<evidence type="ECO:0008006" key="8">
    <source>
        <dbReference type="Google" id="ProtNLM"/>
    </source>
</evidence>
<comment type="subcellular location">
    <subcellularLocation>
        <location evidence="1">Cytoplasmic vesicle</location>
    </subcellularLocation>
    <subcellularLocation>
        <location evidence="2">Golgi apparatus</location>
    </subcellularLocation>
</comment>
<dbReference type="GO" id="GO:0032588">
    <property type="term" value="C:trans-Golgi network membrane"/>
    <property type="evidence" value="ECO:0007669"/>
    <property type="project" value="TreeGrafter"/>
</dbReference>
<keyword evidence="4" id="KW-0968">Cytoplasmic vesicle</keyword>
<keyword evidence="7" id="KW-1185">Reference proteome</keyword>
<name>A0A2H6KDF0_9APIC</name>
<dbReference type="AlphaFoldDB" id="A0A2H6KDF0"/>
<evidence type="ECO:0000256" key="2">
    <source>
        <dbReference type="ARBA" id="ARBA00004555"/>
    </source>
</evidence>
<sequence length="637" mass="69609">MAQQEVLSASQRNLLSRATSATSEPTPGYVYKDITDMVLRDPAILPTVEDYLLQKLARNEPYIKFKCLKLLKNLCARMPHEFDRNKVCHCHSVIEARSYRAPYSEHNGDYLCQMVRNEVEDLLKVIYGQQDPSGAYGAPPSVPPQNRMIGFGNMPTAQHSANNQFGNTNPANQGYSLPSNYAVGFGNTPSGNKAAWGNTGFGNTGYGNQSSMASTGVGNMGFGNQGGVSSSGSGNMGFGNQGFGNTAVGSSSFGNVAGGRKMEGFGNFTSKTPVNRSASSQAFKVISDVANRFIPSSIMDKIERVSSAFTSTTLDQIERHVTSAFDKRKHAMQDPYAAAFVSPNRPVPGFVQPSFNPQPERTLLPSLIPDAHAQRNTAEDVSGEMEAKLVKDILTFSGIKVTPSQQIIDDFLMRLKDANVRYVVDELLRSINNRANKWQLQLRILCVFEALLLRASLAEDVLTRLAAELQPILVKCREESQLKNKAYRVMQLLNSTVNLPPRDMSLISTTSPTERRPSTESQVVKSSSAAELDLFGDEIAKTEDIKQNEPLRSIPSDFTNPAFDLLDSFTPVSSIRTPQAAQANNAPKTTIADDILDFDKLAITPAKNRTSTPEHDLFAALDTVAFQPQARGTDDLL</sequence>
<comment type="caution">
    <text evidence="6">The sequence shown here is derived from an EMBL/GenBank/DDBJ whole genome shotgun (WGS) entry which is preliminary data.</text>
</comment>
<reference evidence="6 7" key="1">
    <citation type="journal article" date="2017" name="BMC Genomics">
        <title>Whole-genome assembly of Babesia ovata and comparative genomics between closely related pathogens.</title>
        <authorList>
            <person name="Yamagishi J."/>
            <person name="Asada M."/>
            <person name="Hakimi H."/>
            <person name="Tanaka T.Q."/>
            <person name="Sugimoto C."/>
            <person name="Kawazu S."/>
        </authorList>
    </citation>
    <scope>NUCLEOTIDE SEQUENCE [LARGE SCALE GENOMIC DNA]</scope>
    <source>
        <strain evidence="6 7">Miyake</strain>
    </source>
</reference>
<evidence type="ECO:0000313" key="6">
    <source>
        <dbReference type="EMBL" id="GBE61022.1"/>
    </source>
</evidence>
<evidence type="ECO:0000256" key="3">
    <source>
        <dbReference type="ARBA" id="ARBA00023034"/>
    </source>
</evidence>
<dbReference type="Proteomes" id="UP000236319">
    <property type="component" value="Unassembled WGS sequence"/>
</dbReference>
<evidence type="ECO:0000256" key="1">
    <source>
        <dbReference type="ARBA" id="ARBA00004541"/>
    </source>
</evidence>
<proteinExistence type="predicted"/>
<dbReference type="GeneID" id="39874792"/>
<dbReference type="CDD" id="cd03572">
    <property type="entry name" value="ENTH_like_Tepsin"/>
    <property type="match status" value="1"/>
</dbReference>